<evidence type="ECO:0000256" key="1">
    <source>
        <dbReference type="ARBA" id="ARBA00006432"/>
    </source>
</evidence>
<evidence type="ECO:0000313" key="9">
    <source>
        <dbReference type="EMBL" id="TFK35638.1"/>
    </source>
</evidence>
<evidence type="ECO:0000256" key="4">
    <source>
        <dbReference type="ARBA" id="ARBA00022840"/>
    </source>
</evidence>
<dbReference type="Pfam" id="PF00561">
    <property type="entry name" value="Abhydrolase_1"/>
    <property type="match status" value="1"/>
</dbReference>
<keyword evidence="3" id="KW-0547">Nucleotide-binding</keyword>
<name>A0A5C3LUH8_9AGAR</name>
<dbReference type="STRING" id="68775.A0A5C3LUH8"/>
<feature type="compositionally biased region" description="Polar residues" evidence="6">
    <location>
        <begin position="1"/>
        <end position="11"/>
    </location>
</feature>
<dbReference type="InterPro" id="IPR042099">
    <property type="entry name" value="ANL_N_sf"/>
</dbReference>
<dbReference type="Gene3D" id="3.40.50.12780">
    <property type="entry name" value="N-terminal domain of ligase-like"/>
    <property type="match status" value="1"/>
</dbReference>
<keyword evidence="10" id="KW-1185">Reference proteome</keyword>
<dbReference type="PANTHER" id="PTHR43272:SF83">
    <property type="entry name" value="ACYL-COA SYNTHETASE LONG-CHAIN, ISOFORM J"/>
    <property type="match status" value="1"/>
</dbReference>
<dbReference type="PROSITE" id="PS00455">
    <property type="entry name" value="AMP_BINDING"/>
    <property type="match status" value="1"/>
</dbReference>
<dbReference type="GO" id="GO:0005524">
    <property type="term" value="F:ATP binding"/>
    <property type="evidence" value="ECO:0007669"/>
    <property type="project" value="UniProtKB-KW"/>
</dbReference>
<feature type="domain" description="AB hydrolase-1" evidence="8">
    <location>
        <begin position="492"/>
        <end position="567"/>
    </location>
</feature>
<dbReference type="GO" id="GO:0035336">
    <property type="term" value="P:long-chain fatty-acyl-CoA metabolic process"/>
    <property type="evidence" value="ECO:0007669"/>
    <property type="project" value="TreeGrafter"/>
</dbReference>
<dbReference type="Pfam" id="PF00501">
    <property type="entry name" value="AMP-binding"/>
    <property type="match status" value="1"/>
</dbReference>
<gene>
    <name evidence="9" type="ORF">BDQ12DRAFT_737516</name>
</gene>
<dbReference type="OrthoDB" id="1700726at2759"/>
<keyword evidence="2" id="KW-0436">Ligase</keyword>
<feature type="domain" description="AMP-dependent synthetase/ligase" evidence="7">
    <location>
        <begin position="67"/>
        <end position="280"/>
    </location>
</feature>
<dbReference type="InterPro" id="IPR029058">
    <property type="entry name" value="AB_hydrolase_fold"/>
</dbReference>
<dbReference type="GO" id="GO:0005783">
    <property type="term" value="C:endoplasmic reticulum"/>
    <property type="evidence" value="ECO:0007669"/>
    <property type="project" value="TreeGrafter"/>
</dbReference>
<dbReference type="SUPFAM" id="SSF56801">
    <property type="entry name" value="Acetyl-CoA synthetase-like"/>
    <property type="match status" value="1"/>
</dbReference>
<evidence type="ECO:0000256" key="2">
    <source>
        <dbReference type="ARBA" id="ARBA00022598"/>
    </source>
</evidence>
<keyword evidence="4" id="KW-0067">ATP-binding</keyword>
<dbReference type="Gene3D" id="3.40.50.1820">
    <property type="entry name" value="alpha/beta hydrolase"/>
    <property type="match status" value="1"/>
</dbReference>
<feature type="region of interest" description="Disordered" evidence="6">
    <location>
        <begin position="1"/>
        <end position="24"/>
    </location>
</feature>
<dbReference type="GO" id="GO:0005886">
    <property type="term" value="C:plasma membrane"/>
    <property type="evidence" value="ECO:0007669"/>
    <property type="project" value="TreeGrafter"/>
</dbReference>
<dbReference type="Proteomes" id="UP000308652">
    <property type="component" value="Unassembled WGS sequence"/>
</dbReference>
<dbReference type="InterPro" id="IPR000873">
    <property type="entry name" value="AMP-dep_synth/lig_dom"/>
</dbReference>
<dbReference type="AlphaFoldDB" id="A0A5C3LUH8"/>
<dbReference type="InterPro" id="IPR000073">
    <property type="entry name" value="AB_hydrolase_1"/>
</dbReference>
<evidence type="ECO:0000313" key="10">
    <source>
        <dbReference type="Proteomes" id="UP000308652"/>
    </source>
</evidence>
<dbReference type="GO" id="GO:0005811">
    <property type="term" value="C:lipid droplet"/>
    <property type="evidence" value="ECO:0007669"/>
    <property type="project" value="TreeGrafter"/>
</dbReference>
<dbReference type="EMBL" id="ML213620">
    <property type="protein sequence ID" value="TFK35638.1"/>
    <property type="molecule type" value="Genomic_DNA"/>
</dbReference>
<comment type="similarity">
    <text evidence="1">Belongs to the ATP-dependent AMP-binding enzyme family.</text>
</comment>
<dbReference type="GO" id="GO:0004467">
    <property type="term" value="F:long-chain fatty acid-CoA ligase activity"/>
    <property type="evidence" value="ECO:0007669"/>
    <property type="project" value="UniProtKB-EC"/>
</dbReference>
<organism evidence="9 10">
    <name type="scientific">Crucibulum laeve</name>
    <dbReference type="NCBI Taxonomy" id="68775"/>
    <lineage>
        <taxon>Eukaryota</taxon>
        <taxon>Fungi</taxon>
        <taxon>Dikarya</taxon>
        <taxon>Basidiomycota</taxon>
        <taxon>Agaricomycotina</taxon>
        <taxon>Agaricomycetes</taxon>
        <taxon>Agaricomycetidae</taxon>
        <taxon>Agaricales</taxon>
        <taxon>Agaricineae</taxon>
        <taxon>Nidulariaceae</taxon>
        <taxon>Crucibulum</taxon>
    </lineage>
</organism>
<reference evidence="9 10" key="1">
    <citation type="journal article" date="2019" name="Nat. Ecol. Evol.">
        <title>Megaphylogeny resolves global patterns of mushroom evolution.</title>
        <authorList>
            <person name="Varga T."/>
            <person name="Krizsan K."/>
            <person name="Foldi C."/>
            <person name="Dima B."/>
            <person name="Sanchez-Garcia M."/>
            <person name="Sanchez-Ramirez S."/>
            <person name="Szollosi G.J."/>
            <person name="Szarkandi J.G."/>
            <person name="Papp V."/>
            <person name="Albert L."/>
            <person name="Andreopoulos W."/>
            <person name="Angelini C."/>
            <person name="Antonin V."/>
            <person name="Barry K.W."/>
            <person name="Bougher N.L."/>
            <person name="Buchanan P."/>
            <person name="Buyck B."/>
            <person name="Bense V."/>
            <person name="Catcheside P."/>
            <person name="Chovatia M."/>
            <person name="Cooper J."/>
            <person name="Damon W."/>
            <person name="Desjardin D."/>
            <person name="Finy P."/>
            <person name="Geml J."/>
            <person name="Haridas S."/>
            <person name="Hughes K."/>
            <person name="Justo A."/>
            <person name="Karasinski D."/>
            <person name="Kautmanova I."/>
            <person name="Kiss B."/>
            <person name="Kocsube S."/>
            <person name="Kotiranta H."/>
            <person name="LaButti K.M."/>
            <person name="Lechner B.E."/>
            <person name="Liimatainen K."/>
            <person name="Lipzen A."/>
            <person name="Lukacs Z."/>
            <person name="Mihaltcheva S."/>
            <person name="Morgado L.N."/>
            <person name="Niskanen T."/>
            <person name="Noordeloos M.E."/>
            <person name="Ohm R.A."/>
            <person name="Ortiz-Santana B."/>
            <person name="Ovrebo C."/>
            <person name="Racz N."/>
            <person name="Riley R."/>
            <person name="Savchenko A."/>
            <person name="Shiryaev A."/>
            <person name="Soop K."/>
            <person name="Spirin V."/>
            <person name="Szebenyi C."/>
            <person name="Tomsovsky M."/>
            <person name="Tulloss R.E."/>
            <person name="Uehling J."/>
            <person name="Grigoriev I.V."/>
            <person name="Vagvolgyi C."/>
            <person name="Papp T."/>
            <person name="Martin F.M."/>
            <person name="Miettinen O."/>
            <person name="Hibbett D.S."/>
            <person name="Nagy L.G."/>
        </authorList>
    </citation>
    <scope>NUCLEOTIDE SEQUENCE [LARGE SCALE GENOMIC DNA]</scope>
    <source>
        <strain evidence="9 10">CBS 166.37</strain>
    </source>
</reference>
<dbReference type="InterPro" id="IPR020845">
    <property type="entry name" value="AMP-binding_CS"/>
</dbReference>
<proteinExistence type="inferred from homology"/>
<evidence type="ECO:0000256" key="5">
    <source>
        <dbReference type="ARBA" id="ARBA00036813"/>
    </source>
</evidence>
<comment type="catalytic activity">
    <reaction evidence="5">
        <text>a long-chain fatty acid + ATP + CoA = a long-chain fatty acyl-CoA + AMP + diphosphate</text>
        <dbReference type="Rhea" id="RHEA:15421"/>
        <dbReference type="ChEBI" id="CHEBI:30616"/>
        <dbReference type="ChEBI" id="CHEBI:33019"/>
        <dbReference type="ChEBI" id="CHEBI:57287"/>
        <dbReference type="ChEBI" id="CHEBI:57560"/>
        <dbReference type="ChEBI" id="CHEBI:83139"/>
        <dbReference type="ChEBI" id="CHEBI:456215"/>
        <dbReference type="EC" id="6.2.1.3"/>
    </reaction>
</comment>
<evidence type="ECO:0000259" key="7">
    <source>
        <dbReference type="Pfam" id="PF00501"/>
    </source>
</evidence>
<evidence type="ECO:0000259" key="8">
    <source>
        <dbReference type="Pfam" id="PF00561"/>
    </source>
</evidence>
<sequence length="575" mass="61763">MARCHQGTQGREGSEEGCGGKVEGGEEEAEVLRAKYVQVPELCGGEASGGGDCEGVGRFGCWEGFNVYAQTSPSWQLMAHACSSISTTIATAYDTLGESGLTHSLNEPSCVGLFTNAELLATLLNVLPHIPSVKYVVFDGAPSQKILDSPHAVREDIKVPEDRKPEPDTLACIMYTSGSTGAPKGVCITHRNLIVSIGAVYVLLGQHLTYADSYLAYLPLAHVLEYIVEMIMFFVGMPSGYGRVKTLTDASVRGCKGDISEFKPSIMVGVPVVWEQIRKGILSKVNAGGALKKGLFNGAMTLKKPCNLVGDICVHATSDRKQPMAIIIPHEQQLRHNLSANGLAGVDSNASLADLCEDKKVQAYVLKERNAIGKKNGFKPMELLQAVVLTPEEWTPESGLVTAAQKIQRSKIAKTFEPKIKTKGISVTPMKFSFDLRGTAAAIIVLCLCHTPAAVQADSSASTSTSTISSFVTSADGTQIFAEATGNPRGSHLVLVHGLALAAATLDRLFFDASMTKNFFMVRYDLRGHGQSGKPTTAADYTSDKWAQDFAAVVSAYKLKDVIFVGWYEDTLNFY</sequence>
<evidence type="ECO:0000256" key="3">
    <source>
        <dbReference type="ARBA" id="ARBA00022741"/>
    </source>
</evidence>
<evidence type="ECO:0000256" key="6">
    <source>
        <dbReference type="SAM" id="MobiDB-lite"/>
    </source>
</evidence>
<protein>
    <submittedName>
        <fullName evidence="9">Uncharacterized protein</fullName>
    </submittedName>
</protein>
<accession>A0A5C3LUH8</accession>
<dbReference type="SUPFAM" id="SSF53474">
    <property type="entry name" value="alpha/beta-Hydrolases"/>
    <property type="match status" value="1"/>
</dbReference>
<dbReference type="PANTHER" id="PTHR43272">
    <property type="entry name" value="LONG-CHAIN-FATTY-ACID--COA LIGASE"/>
    <property type="match status" value="1"/>
</dbReference>